<feature type="compositionally biased region" description="Basic residues" evidence="1">
    <location>
        <begin position="18"/>
        <end position="28"/>
    </location>
</feature>
<feature type="region of interest" description="Disordered" evidence="1">
    <location>
        <begin position="1"/>
        <end position="28"/>
    </location>
</feature>
<name>A0A4Y2S4E9_ARAVE</name>
<comment type="caution">
    <text evidence="2">The sequence shown here is derived from an EMBL/GenBank/DDBJ whole genome shotgun (WGS) entry which is preliminary data.</text>
</comment>
<proteinExistence type="predicted"/>
<keyword evidence="3" id="KW-1185">Reference proteome</keyword>
<gene>
    <name evidence="2" type="ORF">AVEN_201898_1</name>
</gene>
<protein>
    <submittedName>
        <fullName evidence="2">Uncharacterized protein</fullName>
    </submittedName>
</protein>
<sequence>MSKAGHSYLLQNGNFGTRKGKSNHQGRKPMKFRANYSKRWNSNEINFQPFMRRFPFETPNEVRAAHQKFCLDLKLATKSENIDVSCAVEMIDKTRKSMVEMRSAKMFQQAVVDASDFLTVLRLKQNFKNLKFDH</sequence>
<evidence type="ECO:0000256" key="1">
    <source>
        <dbReference type="SAM" id="MobiDB-lite"/>
    </source>
</evidence>
<accession>A0A4Y2S4E9</accession>
<dbReference type="AlphaFoldDB" id="A0A4Y2S4E9"/>
<evidence type="ECO:0000313" key="2">
    <source>
        <dbReference type="EMBL" id="GBN82090.1"/>
    </source>
</evidence>
<reference evidence="2 3" key="1">
    <citation type="journal article" date="2019" name="Sci. Rep.">
        <title>Orb-weaving spider Araneus ventricosus genome elucidates the spidroin gene catalogue.</title>
        <authorList>
            <person name="Kono N."/>
            <person name="Nakamura H."/>
            <person name="Ohtoshi R."/>
            <person name="Moran D.A.P."/>
            <person name="Shinohara A."/>
            <person name="Yoshida Y."/>
            <person name="Fujiwara M."/>
            <person name="Mori M."/>
            <person name="Tomita M."/>
            <person name="Arakawa K."/>
        </authorList>
    </citation>
    <scope>NUCLEOTIDE SEQUENCE [LARGE SCALE GENOMIC DNA]</scope>
</reference>
<dbReference type="EMBL" id="BGPR01019487">
    <property type="protein sequence ID" value="GBN82090.1"/>
    <property type="molecule type" value="Genomic_DNA"/>
</dbReference>
<evidence type="ECO:0000313" key="3">
    <source>
        <dbReference type="Proteomes" id="UP000499080"/>
    </source>
</evidence>
<dbReference type="Proteomes" id="UP000499080">
    <property type="component" value="Unassembled WGS sequence"/>
</dbReference>
<organism evidence="2 3">
    <name type="scientific">Araneus ventricosus</name>
    <name type="common">Orbweaver spider</name>
    <name type="synonym">Epeira ventricosa</name>
    <dbReference type="NCBI Taxonomy" id="182803"/>
    <lineage>
        <taxon>Eukaryota</taxon>
        <taxon>Metazoa</taxon>
        <taxon>Ecdysozoa</taxon>
        <taxon>Arthropoda</taxon>
        <taxon>Chelicerata</taxon>
        <taxon>Arachnida</taxon>
        <taxon>Araneae</taxon>
        <taxon>Araneomorphae</taxon>
        <taxon>Entelegynae</taxon>
        <taxon>Araneoidea</taxon>
        <taxon>Araneidae</taxon>
        <taxon>Araneus</taxon>
    </lineage>
</organism>